<sequence length="110" mass="12064">MKRKKLTPFEEVSNLTDRINVISRADNNVSCISAIARSGGDNGFNYVANVNGGREELLALYTQLTQSIAEVLFMDRPDETTLKDMQRAGGEGLANGVLAVNPNYRGDEKK</sequence>
<evidence type="ECO:0000313" key="1">
    <source>
        <dbReference type="EMBL" id="MBA3926578.1"/>
    </source>
</evidence>
<dbReference type="Proteomes" id="UP000548787">
    <property type="component" value="Unassembled WGS sequence"/>
</dbReference>
<keyword evidence="2" id="KW-1185">Reference proteome</keyword>
<proteinExistence type="predicted"/>
<name>A0A7W1T6W0_9LIST</name>
<dbReference type="AlphaFoldDB" id="A0A7W1T6W0"/>
<reference evidence="1 2" key="1">
    <citation type="submission" date="2020-05" db="EMBL/GenBank/DDBJ databases">
        <authorList>
            <person name="Carlin C.R."/>
        </authorList>
    </citation>
    <scope>NUCLEOTIDE SEQUENCE [LARGE SCALE GENOMIC DNA]</scope>
    <source>
        <strain evidence="1 2">FSL W9-0585</strain>
    </source>
</reference>
<comment type="caution">
    <text evidence="1">The sequence shown here is derived from an EMBL/GenBank/DDBJ whole genome shotgun (WGS) entry which is preliminary data.</text>
</comment>
<organism evidence="1 2">
    <name type="scientific">Listeria rustica</name>
    <dbReference type="NCBI Taxonomy" id="2713503"/>
    <lineage>
        <taxon>Bacteria</taxon>
        <taxon>Bacillati</taxon>
        <taxon>Bacillota</taxon>
        <taxon>Bacilli</taxon>
        <taxon>Bacillales</taxon>
        <taxon>Listeriaceae</taxon>
        <taxon>Listeria</taxon>
    </lineage>
</organism>
<dbReference type="RefSeq" id="WP_181676732.1">
    <property type="nucleotide sequence ID" value="NZ_JABJVM010000008.1"/>
</dbReference>
<accession>A0A7W1T6W0</accession>
<dbReference type="EMBL" id="JABJVM010000008">
    <property type="protein sequence ID" value="MBA3926578.1"/>
    <property type="molecule type" value="Genomic_DNA"/>
</dbReference>
<reference evidence="1 2" key="2">
    <citation type="submission" date="2020-08" db="EMBL/GenBank/DDBJ databases">
        <title>Listeria ohnekaius sp. nov. and Listeria portnoyii sp. nov. isolated from non-agricultural and natural environments.</title>
        <authorList>
            <person name="Weller D."/>
            <person name="Belias A.M."/>
            <person name="Liao J."/>
            <person name="Guo S."/>
            <person name="Orsi R.H."/>
            <person name="Wiedmann M."/>
        </authorList>
    </citation>
    <scope>NUCLEOTIDE SEQUENCE [LARGE SCALE GENOMIC DNA]</scope>
    <source>
        <strain evidence="1 2">FSL W9-0585</strain>
    </source>
</reference>
<evidence type="ECO:0000313" key="2">
    <source>
        <dbReference type="Proteomes" id="UP000548787"/>
    </source>
</evidence>
<gene>
    <name evidence="1" type="ORF">HPK16_09505</name>
</gene>
<protein>
    <submittedName>
        <fullName evidence="1">Uncharacterized protein</fullName>
    </submittedName>
</protein>